<keyword evidence="1" id="KW-0732">Signal</keyword>
<evidence type="ECO:0000313" key="2">
    <source>
        <dbReference type="EMBL" id="OHX64498.1"/>
    </source>
</evidence>
<protein>
    <recommendedName>
        <fullName evidence="4">TonB C-terminal domain-containing protein</fullName>
    </recommendedName>
</protein>
<evidence type="ECO:0000256" key="1">
    <source>
        <dbReference type="SAM" id="SignalP"/>
    </source>
</evidence>
<dbReference type="AlphaFoldDB" id="A0A1S1YU04"/>
<evidence type="ECO:0000313" key="3">
    <source>
        <dbReference type="Proteomes" id="UP000179797"/>
    </source>
</evidence>
<name>A0A1S1YU04_FLAPC</name>
<dbReference type="OrthoDB" id="9812355at2"/>
<proteinExistence type="predicted"/>
<gene>
    <name evidence="2" type="ORF">NH26_23250</name>
</gene>
<feature type="chain" id="PRO_5010222282" description="TonB C-terminal domain-containing protein" evidence="1">
    <location>
        <begin position="24"/>
        <end position="276"/>
    </location>
</feature>
<organism evidence="2 3">
    <name type="scientific">Flammeovirga pacifica</name>
    <dbReference type="NCBI Taxonomy" id="915059"/>
    <lineage>
        <taxon>Bacteria</taxon>
        <taxon>Pseudomonadati</taxon>
        <taxon>Bacteroidota</taxon>
        <taxon>Cytophagia</taxon>
        <taxon>Cytophagales</taxon>
        <taxon>Flammeovirgaceae</taxon>
        <taxon>Flammeovirga</taxon>
    </lineage>
</organism>
<dbReference type="Proteomes" id="UP000179797">
    <property type="component" value="Unassembled WGS sequence"/>
</dbReference>
<dbReference type="RefSeq" id="WP_044216982.1">
    <property type="nucleotide sequence ID" value="NZ_JRYR02000002.1"/>
</dbReference>
<feature type="signal peptide" evidence="1">
    <location>
        <begin position="1"/>
        <end position="23"/>
    </location>
</feature>
<accession>A0A1S1YU04</accession>
<comment type="caution">
    <text evidence="2">The sequence shown here is derived from an EMBL/GenBank/DDBJ whole genome shotgun (WGS) entry which is preliminary data.</text>
</comment>
<evidence type="ECO:0008006" key="4">
    <source>
        <dbReference type="Google" id="ProtNLM"/>
    </source>
</evidence>
<keyword evidence="3" id="KW-1185">Reference proteome</keyword>
<sequence>MKLQKLAILTIFLALMITVNVFAQQTNHTLYYETKYMANETKKETPYMRKFQLEGDTVTALLIKNHVLHSKSIVYPFKKIKKAVDFYRNPSKEKYADKSYDYIRYYNDNKIVENGSFVKGKKKVAQITMEGKEVLSNGSGILDYINKSDQTKYHTIYKNNIPLSKETILTSGDTLMWIKNPDQSSRAMHEGGLRTFYEKVQEEVKHSDFVIKKTTKVYLTFIVDRNGKVKKDPRHEYTDVELYIYNKVVRVSHWKPQMLNNHAYASSMILPITFIE</sequence>
<dbReference type="EMBL" id="JRYR02000002">
    <property type="protein sequence ID" value="OHX64498.1"/>
    <property type="molecule type" value="Genomic_DNA"/>
</dbReference>
<reference evidence="2 3" key="1">
    <citation type="journal article" date="2012" name="Int. J. Syst. Evol. Microbiol.">
        <title>Flammeovirga pacifica sp. nov., isolated from deep-sea sediment.</title>
        <authorList>
            <person name="Xu H."/>
            <person name="Fu Y."/>
            <person name="Yang N."/>
            <person name="Ding Z."/>
            <person name="Lai Q."/>
            <person name="Zeng R."/>
        </authorList>
    </citation>
    <scope>NUCLEOTIDE SEQUENCE [LARGE SCALE GENOMIC DNA]</scope>
    <source>
        <strain evidence="3">DSM 24597 / LMG 26175 / WPAGA1</strain>
    </source>
</reference>